<gene>
    <name evidence="10" type="ORF">EJN92_04155</name>
</gene>
<accession>A0A3Q9BP16</accession>
<evidence type="ECO:0000259" key="9">
    <source>
        <dbReference type="Pfam" id="PF12704"/>
    </source>
</evidence>
<keyword evidence="3" id="KW-1003">Cell membrane</keyword>
<evidence type="ECO:0000256" key="1">
    <source>
        <dbReference type="ARBA" id="ARBA00004651"/>
    </source>
</evidence>
<evidence type="ECO:0000256" key="4">
    <source>
        <dbReference type="ARBA" id="ARBA00022692"/>
    </source>
</evidence>
<keyword evidence="4 7" id="KW-0812">Transmembrane</keyword>
<evidence type="ECO:0000313" key="11">
    <source>
        <dbReference type="Proteomes" id="UP000275663"/>
    </source>
</evidence>
<evidence type="ECO:0000256" key="2">
    <source>
        <dbReference type="ARBA" id="ARBA00005236"/>
    </source>
</evidence>
<sequence length="409" mass="43730">MNSWLPFEWIVAVRFLREGRLQSLFIILGVAIGVGVIVFMSALLAGMQGNLFRRVLSSQPHITLERPKQQANMVLQNEPGQLIASTVQKPSQRVNIIDQWQKVRDQMEARSDVVAVSPAASGPALVVRGSATNAISLVGIEPDHYSKIVPLPEKMVVGSFRMTNTDMLIGIQLAEDLGVQRGDKLRVTTAAGASLTLNIAGIFDLGSRGANQRTVYVLLSTAQSLLNMVGGVSSIDLTVQDPYAAEVIAQSIANATGLNAMSWIANNSQFFLGMRAQTYSSLMIRIFVALSVAAGIASVLVVSVVQRQKEVGILRAMGGSRGQIMRIFLIQGALVGLLGSLMGSAFAMGLLSAWKLVAKNPDGTSMFAIQMDPQLFFWSALIAMLTGLLAAATPAIRAARLDPVVAIRG</sequence>
<keyword evidence="6 7" id="KW-0472">Membrane</keyword>
<feature type="transmembrane region" description="Helical" evidence="7">
    <location>
        <begin position="282"/>
        <end position="306"/>
    </location>
</feature>
<feature type="domain" description="ABC3 transporter permease C-terminal" evidence="8">
    <location>
        <begin position="285"/>
        <end position="403"/>
    </location>
</feature>
<dbReference type="PANTHER" id="PTHR30489">
    <property type="entry name" value="LIPOPROTEIN-RELEASING SYSTEM TRANSMEMBRANE PROTEIN LOLE"/>
    <property type="match status" value="1"/>
</dbReference>
<dbReference type="RefSeq" id="WP_126126657.1">
    <property type="nucleotide sequence ID" value="NZ_CP034464.1"/>
</dbReference>
<comment type="subcellular location">
    <subcellularLocation>
        <location evidence="1">Cell membrane</location>
        <topology evidence="1">Multi-pass membrane protein</topology>
    </subcellularLocation>
</comment>
<organism evidence="10 11">
    <name type="scientific">Undibacterium parvum</name>
    <dbReference type="NCBI Taxonomy" id="401471"/>
    <lineage>
        <taxon>Bacteria</taxon>
        <taxon>Pseudomonadati</taxon>
        <taxon>Pseudomonadota</taxon>
        <taxon>Betaproteobacteria</taxon>
        <taxon>Burkholderiales</taxon>
        <taxon>Oxalobacteraceae</taxon>
        <taxon>Undibacterium</taxon>
    </lineage>
</organism>
<comment type="similarity">
    <text evidence="2">Belongs to the ABC-4 integral membrane protein family. LolC/E subfamily.</text>
</comment>
<dbReference type="AlphaFoldDB" id="A0A3Q9BP16"/>
<dbReference type="KEGG" id="upv:EJN92_04155"/>
<dbReference type="InterPro" id="IPR003838">
    <property type="entry name" value="ABC3_permease_C"/>
</dbReference>
<feature type="transmembrane region" description="Helical" evidence="7">
    <location>
        <begin position="24"/>
        <end position="45"/>
    </location>
</feature>
<evidence type="ECO:0000256" key="5">
    <source>
        <dbReference type="ARBA" id="ARBA00022989"/>
    </source>
</evidence>
<name>A0A3Q9BP16_9BURK</name>
<evidence type="ECO:0000259" key="8">
    <source>
        <dbReference type="Pfam" id="PF02687"/>
    </source>
</evidence>
<dbReference type="EMBL" id="CP034464">
    <property type="protein sequence ID" value="AZP11269.1"/>
    <property type="molecule type" value="Genomic_DNA"/>
</dbReference>
<protein>
    <submittedName>
        <fullName evidence="10">ABC transporter permease</fullName>
    </submittedName>
</protein>
<dbReference type="Pfam" id="PF02687">
    <property type="entry name" value="FtsX"/>
    <property type="match status" value="1"/>
</dbReference>
<feature type="transmembrane region" description="Helical" evidence="7">
    <location>
        <begin position="374"/>
        <end position="392"/>
    </location>
</feature>
<dbReference type="GO" id="GO:0098797">
    <property type="term" value="C:plasma membrane protein complex"/>
    <property type="evidence" value="ECO:0007669"/>
    <property type="project" value="TreeGrafter"/>
</dbReference>
<evidence type="ECO:0000313" key="10">
    <source>
        <dbReference type="EMBL" id="AZP11269.1"/>
    </source>
</evidence>
<feature type="transmembrane region" description="Helical" evidence="7">
    <location>
        <begin position="327"/>
        <end position="354"/>
    </location>
</feature>
<keyword evidence="11" id="KW-1185">Reference proteome</keyword>
<reference evidence="10 11" key="1">
    <citation type="journal article" date="2011" name="Int. J. Syst. Evol. Microbiol.">
        <title>Description of Undibacterium oligocarboniphilum sp. nov., isolated from purified water, and Undibacterium pigrum strain CCUG 49012 as the type strain of Undibacterium parvum sp. nov., and emended descriptions of the genus Undibacterium and the species Undibacterium pigrum.</title>
        <authorList>
            <person name="Eder W."/>
            <person name="Wanner G."/>
            <person name="Ludwig W."/>
            <person name="Busse H.J."/>
            <person name="Ziemke-Kageler F."/>
            <person name="Lang E."/>
        </authorList>
    </citation>
    <scope>NUCLEOTIDE SEQUENCE [LARGE SCALE GENOMIC DNA]</scope>
    <source>
        <strain evidence="10 11">DSM 23061</strain>
    </source>
</reference>
<dbReference type="Pfam" id="PF12704">
    <property type="entry name" value="MacB_PCD"/>
    <property type="match status" value="1"/>
</dbReference>
<dbReference type="GO" id="GO:0044874">
    <property type="term" value="P:lipoprotein localization to outer membrane"/>
    <property type="evidence" value="ECO:0007669"/>
    <property type="project" value="TreeGrafter"/>
</dbReference>
<dbReference type="OrthoDB" id="9770036at2"/>
<feature type="domain" description="MacB-like periplasmic core" evidence="9">
    <location>
        <begin position="23"/>
        <end position="254"/>
    </location>
</feature>
<evidence type="ECO:0000256" key="3">
    <source>
        <dbReference type="ARBA" id="ARBA00022475"/>
    </source>
</evidence>
<evidence type="ECO:0000256" key="7">
    <source>
        <dbReference type="SAM" id="Phobius"/>
    </source>
</evidence>
<evidence type="ECO:0000256" key="6">
    <source>
        <dbReference type="ARBA" id="ARBA00023136"/>
    </source>
</evidence>
<keyword evidence="5 7" id="KW-1133">Transmembrane helix</keyword>
<dbReference type="InterPro" id="IPR051447">
    <property type="entry name" value="Lipoprotein-release_system"/>
</dbReference>
<dbReference type="PANTHER" id="PTHR30489:SF0">
    <property type="entry name" value="LIPOPROTEIN-RELEASING SYSTEM TRANSMEMBRANE PROTEIN LOLE"/>
    <property type="match status" value="1"/>
</dbReference>
<proteinExistence type="inferred from homology"/>
<dbReference type="Proteomes" id="UP000275663">
    <property type="component" value="Chromosome"/>
</dbReference>
<dbReference type="InterPro" id="IPR025857">
    <property type="entry name" value="MacB_PCD"/>
</dbReference>